<evidence type="ECO:0000256" key="1">
    <source>
        <dbReference type="ARBA" id="ARBA00006817"/>
    </source>
</evidence>
<dbReference type="EMBL" id="FMZA01000002">
    <property type="protein sequence ID" value="SDC01608.1"/>
    <property type="molecule type" value="Genomic_DNA"/>
</dbReference>
<dbReference type="Proteomes" id="UP000199387">
    <property type="component" value="Unassembled WGS sequence"/>
</dbReference>
<organism evidence="3 4">
    <name type="scientific">Melghirimyces thermohalophilus</name>
    <dbReference type="NCBI Taxonomy" id="1236220"/>
    <lineage>
        <taxon>Bacteria</taxon>
        <taxon>Bacillati</taxon>
        <taxon>Bacillota</taxon>
        <taxon>Bacilli</taxon>
        <taxon>Bacillales</taxon>
        <taxon>Thermoactinomycetaceae</taxon>
        <taxon>Melghirimyces</taxon>
    </lineage>
</organism>
<dbReference type="SUPFAM" id="SSF55961">
    <property type="entry name" value="Bet v1-like"/>
    <property type="match status" value="1"/>
</dbReference>
<dbReference type="InterPro" id="IPR023393">
    <property type="entry name" value="START-like_dom_sf"/>
</dbReference>
<dbReference type="AlphaFoldDB" id="A0A1G6I5B0"/>
<name>A0A1G6I5B0_9BACL</name>
<reference evidence="3 4" key="1">
    <citation type="submission" date="2016-10" db="EMBL/GenBank/DDBJ databases">
        <authorList>
            <person name="de Groot N.N."/>
        </authorList>
    </citation>
    <scope>NUCLEOTIDE SEQUENCE [LARGE SCALE GENOMIC DNA]</scope>
    <source>
        <strain evidence="3 4">DSM 45514</strain>
    </source>
</reference>
<evidence type="ECO:0000313" key="3">
    <source>
        <dbReference type="EMBL" id="SDC01608.1"/>
    </source>
</evidence>
<gene>
    <name evidence="3" type="ORF">SAMN04488112_10259</name>
</gene>
<comment type="similarity">
    <text evidence="1">Belongs to the AHA1 family.</text>
</comment>
<sequence>MLNKEDSKMISKVVGRELILERVFNAPRELVFQAFSKAEHLKRWWSTKGWSTPVCEVDFRPGGVWFYCMKCSDESQEEYGMESWGKAVYEDIKEPERIVFIDSFADAEGNIVEEMPLTKMTITFIEQGGKLNMLRRKMSNQCWIWACYRV</sequence>
<feature type="domain" description="Activator of Hsp90 ATPase homologue 1/2-like C-terminal" evidence="2">
    <location>
        <begin position="25"/>
        <end position="133"/>
    </location>
</feature>
<accession>A0A1G6I5B0</accession>
<keyword evidence="4" id="KW-1185">Reference proteome</keyword>
<dbReference type="Gene3D" id="3.30.530.20">
    <property type="match status" value="1"/>
</dbReference>
<dbReference type="STRING" id="1236220.SAMN04488112_10259"/>
<dbReference type="Pfam" id="PF08327">
    <property type="entry name" value="AHSA1"/>
    <property type="match status" value="1"/>
</dbReference>
<dbReference type="InterPro" id="IPR013538">
    <property type="entry name" value="ASHA1/2-like_C"/>
</dbReference>
<evidence type="ECO:0000259" key="2">
    <source>
        <dbReference type="Pfam" id="PF08327"/>
    </source>
</evidence>
<evidence type="ECO:0000313" key="4">
    <source>
        <dbReference type="Proteomes" id="UP000199387"/>
    </source>
</evidence>
<proteinExistence type="inferred from homology"/>
<protein>
    <submittedName>
        <fullName evidence="3">Uncharacterized conserved protein YndB, AHSA1/START domain</fullName>
    </submittedName>
</protein>